<organism evidence="2 3">
    <name type="scientific">Galerina marginata (strain CBS 339.88)</name>
    <dbReference type="NCBI Taxonomy" id="685588"/>
    <lineage>
        <taxon>Eukaryota</taxon>
        <taxon>Fungi</taxon>
        <taxon>Dikarya</taxon>
        <taxon>Basidiomycota</taxon>
        <taxon>Agaricomycotina</taxon>
        <taxon>Agaricomycetes</taxon>
        <taxon>Agaricomycetidae</taxon>
        <taxon>Agaricales</taxon>
        <taxon>Agaricineae</taxon>
        <taxon>Strophariaceae</taxon>
        <taxon>Galerina</taxon>
    </lineage>
</organism>
<evidence type="ECO:0000313" key="3">
    <source>
        <dbReference type="Proteomes" id="UP000027222"/>
    </source>
</evidence>
<dbReference type="AlphaFoldDB" id="A0A067TCA4"/>
<dbReference type="HOGENOM" id="CLU_513917_0_0_1"/>
<dbReference type="Pfam" id="PF06985">
    <property type="entry name" value="HET"/>
    <property type="match status" value="1"/>
</dbReference>
<dbReference type="InterPro" id="IPR010730">
    <property type="entry name" value="HET"/>
</dbReference>
<evidence type="ECO:0000313" key="2">
    <source>
        <dbReference type="EMBL" id="KDR77509.1"/>
    </source>
</evidence>
<evidence type="ECO:0000259" key="1">
    <source>
        <dbReference type="Pfam" id="PF06985"/>
    </source>
</evidence>
<sequence length="530" mass="58680">MSYVWGALPDRPLSIPCLQCGQTTPVPMLNAQRFRNLMELGGSGNTIWLDALSIDQFDARDVAASIAVMGDIYKNAKCVSVLLPASDKGAYDCLEAIERDAKIILFHRWNFIENSEVTFDDPSTGESVKVLTMVCQLFLENLKRLGEHLHQFGYWSRAWTFQEWALARDLEVAVEGGSSARTVFNLKSLVLGAAMLISRYKILQHGYVEIELGDGLSRGMIPPIFNAIKAVFPDEDLFLSYEEIDAKKVSFQANFPHLGVTDLLGIRSIPAPSPDTPDTGATAASISLNTRPDALSRTRARLTLLLSAFASSIRKAKYEADLVACWASMCNITYAYNRTDDFVTALRKAVKALRAQGIIVYDFLPDTTGGASSPVTHFQAYAREHPQLNATNNAEFPGAPVFTGRADTVSHLIYSLDKVNLPTQWNDCESDDQLFGLRLVLGSKVEESIALDDLDIAMNAFAAKVLYGDMLLYLEKVQAERRAMARLVVVKLPFYKHDSQSSSSPHDLFAWAVVPTDIALEEWHLFGEFG</sequence>
<feature type="domain" description="Heterokaryon incompatibility" evidence="1">
    <location>
        <begin position="1"/>
        <end position="163"/>
    </location>
</feature>
<dbReference type="EMBL" id="KL142376">
    <property type="protein sequence ID" value="KDR77509.1"/>
    <property type="molecule type" value="Genomic_DNA"/>
</dbReference>
<accession>A0A067TCA4</accession>
<dbReference type="InterPro" id="IPR052895">
    <property type="entry name" value="HetReg/Transcr_Mod"/>
</dbReference>
<name>A0A067TCA4_GALM3</name>
<reference evidence="3" key="1">
    <citation type="journal article" date="2014" name="Proc. Natl. Acad. Sci. U.S.A.">
        <title>Extensive sampling of basidiomycete genomes demonstrates inadequacy of the white-rot/brown-rot paradigm for wood decay fungi.</title>
        <authorList>
            <person name="Riley R."/>
            <person name="Salamov A.A."/>
            <person name="Brown D.W."/>
            <person name="Nagy L.G."/>
            <person name="Floudas D."/>
            <person name="Held B.W."/>
            <person name="Levasseur A."/>
            <person name="Lombard V."/>
            <person name="Morin E."/>
            <person name="Otillar R."/>
            <person name="Lindquist E.A."/>
            <person name="Sun H."/>
            <person name="LaButti K.M."/>
            <person name="Schmutz J."/>
            <person name="Jabbour D."/>
            <person name="Luo H."/>
            <person name="Baker S.E."/>
            <person name="Pisabarro A.G."/>
            <person name="Walton J.D."/>
            <person name="Blanchette R.A."/>
            <person name="Henrissat B."/>
            <person name="Martin F."/>
            <person name="Cullen D."/>
            <person name="Hibbett D.S."/>
            <person name="Grigoriev I.V."/>
        </authorList>
    </citation>
    <scope>NUCLEOTIDE SEQUENCE [LARGE SCALE GENOMIC DNA]</scope>
    <source>
        <strain evidence="3">CBS 339.88</strain>
    </source>
</reference>
<dbReference type="Proteomes" id="UP000027222">
    <property type="component" value="Unassembled WGS sequence"/>
</dbReference>
<gene>
    <name evidence="2" type="ORF">GALMADRAFT_266960</name>
</gene>
<dbReference type="PANTHER" id="PTHR24148:SF64">
    <property type="entry name" value="HETEROKARYON INCOMPATIBILITY DOMAIN-CONTAINING PROTEIN"/>
    <property type="match status" value="1"/>
</dbReference>
<dbReference type="OrthoDB" id="3542217at2759"/>
<protein>
    <recommendedName>
        <fullName evidence="1">Heterokaryon incompatibility domain-containing protein</fullName>
    </recommendedName>
</protein>
<keyword evidence="3" id="KW-1185">Reference proteome</keyword>
<proteinExistence type="predicted"/>
<dbReference type="PANTHER" id="PTHR24148">
    <property type="entry name" value="ANKYRIN REPEAT DOMAIN-CONTAINING PROTEIN 39 HOMOLOG-RELATED"/>
    <property type="match status" value="1"/>
</dbReference>